<evidence type="ECO:0000256" key="3">
    <source>
        <dbReference type="ARBA" id="ARBA00022989"/>
    </source>
</evidence>
<keyword evidence="3 5" id="KW-1133">Transmembrane helix</keyword>
<feature type="domain" description="Major facilitator superfamily (MFS) profile" evidence="6">
    <location>
        <begin position="26"/>
        <end position="458"/>
    </location>
</feature>
<feature type="transmembrane region" description="Helical" evidence="5">
    <location>
        <begin position="295"/>
        <end position="316"/>
    </location>
</feature>
<dbReference type="PANTHER" id="PTHR23502:SF38">
    <property type="entry name" value="POLYAMINE TRANSPORTER 4"/>
    <property type="match status" value="1"/>
</dbReference>
<dbReference type="Proteomes" id="UP000800092">
    <property type="component" value="Unassembled WGS sequence"/>
</dbReference>
<feature type="transmembrane region" description="Helical" evidence="5">
    <location>
        <begin position="258"/>
        <end position="283"/>
    </location>
</feature>
<keyword evidence="8" id="KW-1185">Reference proteome</keyword>
<feature type="transmembrane region" description="Helical" evidence="5">
    <location>
        <begin position="435"/>
        <end position="454"/>
    </location>
</feature>
<keyword evidence="4 5" id="KW-0472">Membrane</keyword>
<accession>A0A6A6HFX6</accession>
<feature type="transmembrane region" description="Helical" evidence="5">
    <location>
        <begin position="188"/>
        <end position="211"/>
    </location>
</feature>
<reference evidence="7" key="1">
    <citation type="journal article" date="2020" name="Stud. Mycol.">
        <title>101 Dothideomycetes genomes: a test case for predicting lifestyles and emergence of pathogens.</title>
        <authorList>
            <person name="Haridas S."/>
            <person name="Albert R."/>
            <person name="Binder M."/>
            <person name="Bloem J."/>
            <person name="Labutti K."/>
            <person name="Salamov A."/>
            <person name="Andreopoulos B."/>
            <person name="Baker S."/>
            <person name="Barry K."/>
            <person name="Bills G."/>
            <person name="Bluhm B."/>
            <person name="Cannon C."/>
            <person name="Castanera R."/>
            <person name="Culley D."/>
            <person name="Daum C."/>
            <person name="Ezra D."/>
            <person name="Gonzalez J."/>
            <person name="Henrissat B."/>
            <person name="Kuo A."/>
            <person name="Liang C."/>
            <person name="Lipzen A."/>
            <person name="Lutzoni F."/>
            <person name="Magnuson J."/>
            <person name="Mondo S."/>
            <person name="Nolan M."/>
            <person name="Ohm R."/>
            <person name="Pangilinan J."/>
            <person name="Park H.-J."/>
            <person name="Ramirez L."/>
            <person name="Alfaro M."/>
            <person name="Sun H."/>
            <person name="Tritt A."/>
            <person name="Yoshinaga Y."/>
            <person name="Zwiers L.-H."/>
            <person name="Turgeon B."/>
            <person name="Goodwin S."/>
            <person name="Spatafora J."/>
            <person name="Crous P."/>
            <person name="Grigoriev I."/>
        </authorList>
    </citation>
    <scope>NUCLEOTIDE SEQUENCE</scope>
    <source>
        <strain evidence="7">Tuck. ex Michener</strain>
    </source>
</reference>
<evidence type="ECO:0000313" key="7">
    <source>
        <dbReference type="EMBL" id="KAF2236759.1"/>
    </source>
</evidence>
<dbReference type="InterPro" id="IPR020846">
    <property type="entry name" value="MFS_dom"/>
</dbReference>
<evidence type="ECO:0000256" key="1">
    <source>
        <dbReference type="ARBA" id="ARBA00004141"/>
    </source>
</evidence>
<evidence type="ECO:0000256" key="2">
    <source>
        <dbReference type="ARBA" id="ARBA00022692"/>
    </source>
</evidence>
<dbReference type="Pfam" id="PF07690">
    <property type="entry name" value="MFS_1"/>
    <property type="match status" value="1"/>
</dbReference>
<dbReference type="EMBL" id="ML991783">
    <property type="protein sequence ID" value="KAF2236759.1"/>
    <property type="molecule type" value="Genomic_DNA"/>
</dbReference>
<dbReference type="InterPro" id="IPR036259">
    <property type="entry name" value="MFS_trans_sf"/>
</dbReference>
<protein>
    <submittedName>
        <fullName evidence="7">MFS general substrate transporter</fullName>
    </submittedName>
</protein>
<organism evidence="7 8">
    <name type="scientific">Viridothelium virens</name>
    <name type="common">Speckled blister lichen</name>
    <name type="synonym">Trypethelium virens</name>
    <dbReference type="NCBI Taxonomy" id="1048519"/>
    <lineage>
        <taxon>Eukaryota</taxon>
        <taxon>Fungi</taxon>
        <taxon>Dikarya</taxon>
        <taxon>Ascomycota</taxon>
        <taxon>Pezizomycotina</taxon>
        <taxon>Dothideomycetes</taxon>
        <taxon>Dothideomycetes incertae sedis</taxon>
        <taxon>Trypetheliales</taxon>
        <taxon>Trypetheliaceae</taxon>
        <taxon>Viridothelium</taxon>
    </lineage>
</organism>
<feature type="transmembrane region" description="Helical" evidence="5">
    <location>
        <begin position="336"/>
        <end position="358"/>
    </location>
</feature>
<dbReference type="PANTHER" id="PTHR23502">
    <property type="entry name" value="MAJOR FACILITATOR SUPERFAMILY"/>
    <property type="match status" value="1"/>
</dbReference>
<evidence type="ECO:0000256" key="5">
    <source>
        <dbReference type="SAM" id="Phobius"/>
    </source>
</evidence>
<dbReference type="SUPFAM" id="SSF103473">
    <property type="entry name" value="MFS general substrate transporter"/>
    <property type="match status" value="1"/>
</dbReference>
<proteinExistence type="predicted"/>
<dbReference type="OrthoDB" id="3936150at2759"/>
<feature type="transmembrane region" description="Helical" evidence="5">
    <location>
        <begin position="370"/>
        <end position="389"/>
    </location>
</feature>
<dbReference type="Gene3D" id="1.20.1250.20">
    <property type="entry name" value="MFS general substrate transporter like domains"/>
    <property type="match status" value="1"/>
</dbReference>
<evidence type="ECO:0000313" key="8">
    <source>
        <dbReference type="Proteomes" id="UP000800092"/>
    </source>
</evidence>
<feature type="transmembrane region" description="Helical" evidence="5">
    <location>
        <begin position="70"/>
        <end position="88"/>
    </location>
</feature>
<name>A0A6A6HFX6_VIRVR</name>
<feature type="transmembrane region" description="Helical" evidence="5">
    <location>
        <begin position="158"/>
        <end position="182"/>
    </location>
</feature>
<dbReference type="InterPro" id="IPR011701">
    <property type="entry name" value="MFS"/>
</dbReference>
<evidence type="ECO:0000259" key="6">
    <source>
        <dbReference type="PROSITE" id="PS50850"/>
    </source>
</evidence>
<feature type="transmembrane region" description="Helical" evidence="5">
    <location>
        <begin position="401"/>
        <end position="423"/>
    </location>
</feature>
<dbReference type="GO" id="GO:0005886">
    <property type="term" value="C:plasma membrane"/>
    <property type="evidence" value="ECO:0007669"/>
    <property type="project" value="TreeGrafter"/>
</dbReference>
<evidence type="ECO:0000256" key="4">
    <source>
        <dbReference type="ARBA" id="ARBA00023136"/>
    </source>
</evidence>
<feature type="transmembrane region" description="Helical" evidence="5">
    <location>
        <begin position="29"/>
        <end position="50"/>
    </location>
</feature>
<dbReference type="GO" id="GO:0000297">
    <property type="term" value="F:spermine transmembrane transporter activity"/>
    <property type="evidence" value="ECO:0007669"/>
    <property type="project" value="TreeGrafter"/>
</dbReference>
<feature type="transmembrane region" description="Helical" evidence="5">
    <location>
        <begin position="123"/>
        <end position="146"/>
    </location>
</feature>
<dbReference type="GO" id="GO:0015606">
    <property type="term" value="F:spermidine transmembrane transporter activity"/>
    <property type="evidence" value="ECO:0007669"/>
    <property type="project" value="TreeGrafter"/>
</dbReference>
<keyword evidence="2 5" id="KW-0812">Transmembrane</keyword>
<sequence>MTSPSDGHTMMAPDDPDSPMNWSLYTKTYTSLVAFLFAFQVTFAATAYTAGVNDVAKEFHLQPIMEPYKAVVPLSVYLFGVFFAPIYTPHLSERFGRRPIYFIATFTSALFIIGAGFSQTFASLVVCRFFAGLFGGPSVVLIEGTFADIWPAKYTNTYYAFIGFAQYTGAAFGPVILGFIVPVESWRWTQFVTLMLQLAVLLVAIGVPETYQREIIRRRARRAGTPHNLAPAASGTTFASMAEVTFINPVKLTFTDPLVMSITIYVGFAFGVVFQWFILVPAVLSMTYNYTPQKIGLAFLSAVVGTFLAAVTSILIEQFALRVFFRNKTPPLEHRLMSAMFGGLFLLASLFWIANTAAPNFNPLVPITGTGAYVFGNMLVLISLVPYIFDAFPPRGTLSALTIMATFRLAMAGVVPLVILQFVTNLHGGKWPLMIFGFIQVPFMLLPFALFFLGPKLRASSRFSSGMKEWQLAGMTAHEMHNGMGGGA</sequence>
<dbReference type="PROSITE" id="PS50850">
    <property type="entry name" value="MFS"/>
    <property type="match status" value="1"/>
</dbReference>
<feature type="transmembrane region" description="Helical" evidence="5">
    <location>
        <begin position="100"/>
        <end position="117"/>
    </location>
</feature>
<gene>
    <name evidence="7" type="ORF">EV356DRAFT_442722</name>
</gene>
<comment type="subcellular location">
    <subcellularLocation>
        <location evidence="1">Membrane</location>
        <topology evidence="1">Multi-pass membrane protein</topology>
    </subcellularLocation>
</comment>
<dbReference type="AlphaFoldDB" id="A0A6A6HFX6"/>